<dbReference type="EMBL" id="JABXOR010001408">
    <property type="protein sequence ID" value="NVP02831.1"/>
    <property type="molecule type" value="Genomic_DNA"/>
</dbReference>
<evidence type="ECO:0000313" key="2">
    <source>
        <dbReference type="EMBL" id="NVP02831.1"/>
    </source>
</evidence>
<dbReference type="Pfam" id="PF02486">
    <property type="entry name" value="Rep_trans"/>
    <property type="match status" value="1"/>
</dbReference>
<accession>A0A850R7I0</accession>
<keyword evidence="2" id="KW-0648">Protein biosynthesis</keyword>
<feature type="domain" description="Replication initiation protein-like C-terminal" evidence="1">
    <location>
        <begin position="178"/>
        <end position="337"/>
    </location>
</feature>
<comment type="caution">
    <text evidence="2">The sequence shown here is derived from an EMBL/GenBank/DDBJ whole genome shotgun (WGS) entry which is preliminary data.</text>
</comment>
<keyword evidence="2" id="KW-0396">Initiation factor</keyword>
<dbReference type="Proteomes" id="UP000533429">
    <property type="component" value="Unassembled WGS sequence"/>
</dbReference>
<dbReference type="InterPro" id="IPR003491">
    <property type="entry name" value="REP-like_C"/>
</dbReference>
<dbReference type="GO" id="GO:0003743">
    <property type="term" value="F:translation initiation factor activity"/>
    <property type="evidence" value="ECO:0007669"/>
    <property type="project" value="UniProtKB-KW"/>
</dbReference>
<dbReference type="AlphaFoldDB" id="A0A850R7I0"/>
<proteinExistence type="predicted"/>
<protein>
    <submittedName>
        <fullName evidence="2">Replication initiation factor domain-containing protein</fullName>
    </submittedName>
</protein>
<evidence type="ECO:0000259" key="1">
    <source>
        <dbReference type="Pfam" id="PF02486"/>
    </source>
</evidence>
<organism evidence="2 3">
    <name type="scientific">Photobacterium damselae subsp. damselae</name>
    <name type="common">Listonella damsela</name>
    <dbReference type="NCBI Taxonomy" id="85581"/>
    <lineage>
        <taxon>Bacteria</taxon>
        <taxon>Pseudomonadati</taxon>
        <taxon>Pseudomonadota</taxon>
        <taxon>Gammaproteobacteria</taxon>
        <taxon>Vibrionales</taxon>
        <taxon>Vibrionaceae</taxon>
        <taxon>Photobacterium</taxon>
    </lineage>
</organism>
<gene>
    <name evidence="2" type="ORF">HWA77_21725</name>
</gene>
<evidence type="ECO:0000313" key="3">
    <source>
        <dbReference type="Proteomes" id="UP000533429"/>
    </source>
</evidence>
<name>A0A850R7I0_PHODD</name>
<reference evidence="2 3" key="1">
    <citation type="submission" date="2020-06" db="EMBL/GenBank/DDBJ databases">
        <title>Photobacterium damselae subsp. damselae comparative genomics.</title>
        <authorList>
            <person name="Osorio C.R."/>
        </authorList>
    </citation>
    <scope>NUCLEOTIDE SEQUENCE [LARGE SCALE GENOMIC DNA]</scope>
    <source>
        <strain evidence="2 3">TW250/03</strain>
    </source>
</reference>
<sequence length="381" mass="43326">MTAINITNEAQNVPDGRYVFIDWLRFTAPLFAMNHLDRANSKGIDFDDNFAVFRLPKPDYKHCKGDARQKRIEIYQQRYREALIIRLKDFCRLCLGFECSPFCRGRNGYTDGFKIMTPDGLTAGDVSFGGNNDTFCIDITGTGCSYLFDNQRRSEHDARYMTPEILHFWLSEVLSISRIKRVDFACDFRDGSVVVDDARKAYKVGAFRRSTGRYPSFTDIQKGDENGVLTGDTFYVGTRVSSVMWRVYNKALQLGVDTDWTRAEVQLNDCSVDVLLNIGGTYTGLCEFAQSICPAQPVSMPAFDQVKKASAHILSKTRWLRNQVSKTMHGLLEYFQGDLSAVFGVMMRQDDIDNLVMHEVLDRYSVSPTALRLNNFVNAYA</sequence>